<dbReference type="SUPFAM" id="SSF46689">
    <property type="entry name" value="Homeodomain-like"/>
    <property type="match status" value="1"/>
</dbReference>
<reference evidence="2 3" key="1">
    <citation type="submission" date="2022-01" db="EMBL/GenBank/DDBJ databases">
        <title>Mariniradius saccharolyticus sp. nov., isolated from sediment of a river.</title>
        <authorList>
            <person name="Liu H."/>
        </authorList>
    </citation>
    <scope>NUCLEOTIDE SEQUENCE [LARGE SCALE GENOMIC DNA]</scope>
    <source>
        <strain evidence="2 3">RY-2</strain>
    </source>
</reference>
<accession>A0ABS9BZH6</accession>
<evidence type="ECO:0000313" key="2">
    <source>
        <dbReference type="EMBL" id="MCF1753393.1"/>
    </source>
</evidence>
<dbReference type="EMBL" id="JAKEVZ010000048">
    <property type="protein sequence ID" value="MCF1753393.1"/>
    <property type="molecule type" value="Genomic_DNA"/>
</dbReference>
<dbReference type="Proteomes" id="UP001201449">
    <property type="component" value="Unassembled WGS sequence"/>
</dbReference>
<name>A0ABS9BZH6_9BACT</name>
<comment type="caution">
    <text evidence="2">The sequence shown here is derived from an EMBL/GenBank/DDBJ whole genome shotgun (WGS) entry which is preliminary data.</text>
</comment>
<dbReference type="InterPro" id="IPR009057">
    <property type="entry name" value="Homeodomain-like_sf"/>
</dbReference>
<feature type="non-terminal residue" evidence="2">
    <location>
        <position position="1"/>
    </location>
</feature>
<dbReference type="Gene3D" id="1.10.10.60">
    <property type="entry name" value="Homeodomain-like"/>
    <property type="match status" value="1"/>
</dbReference>
<keyword evidence="3" id="KW-1185">Reference proteome</keyword>
<evidence type="ECO:0000313" key="3">
    <source>
        <dbReference type="Proteomes" id="UP001201449"/>
    </source>
</evidence>
<feature type="coiled-coil region" evidence="1">
    <location>
        <begin position="66"/>
        <end position="100"/>
    </location>
</feature>
<organism evidence="2 3">
    <name type="scientific">Mariniradius sediminis</name>
    <dbReference type="NCBI Taxonomy" id="2909237"/>
    <lineage>
        <taxon>Bacteria</taxon>
        <taxon>Pseudomonadati</taxon>
        <taxon>Bacteroidota</taxon>
        <taxon>Cytophagia</taxon>
        <taxon>Cytophagales</taxon>
        <taxon>Cyclobacteriaceae</taxon>
        <taxon>Mariniradius</taxon>
    </lineage>
</organism>
<evidence type="ECO:0000256" key="1">
    <source>
        <dbReference type="SAM" id="Coils"/>
    </source>
</evidence>
<gene>
    <name evidence="2" type="ORF">L0U89_20210</name>
</gene>
<keyword evidence="1" id="KW-0175">Coiled coil</keyword>
<proteinExistence type="predicted"/>
<sequence>GQTKIRLNMTKTVREFKRYSIGFKKHVVEELESGSSYSYLQKKYGIRGSETIQKWVRSLGRDHLLNKTVRIETVDEKRRLRELEEENRKLKAALADSVVANHMLETLIKVANEEYGTDLKKNFGSGPSPKGKGR</sequence>
<protein>
    <recommendedName>
        <fullName evidence="4">Transposase</fullName>
    </recommendedName>
</protein>
<evidence type="ECO:0008006" key="4">
    <source>
        <dbReference type="Google" id="ProtNLM"/>
    </source>
</evidence>